<name>A0A1J4KE06_9EUKA</name>
<dbReference type="Proteomes" id="UP000179807">
    <property type="component" value="Unassembled WGS sequence"/>
</dbReference>
<sequence length="783" mass="90265">MRSKSFRGNSSQFLALRKRLDIMGYADFPLGIDTAPLAQQLLEDLVSTTENLKEEEDTIFNLKRKLEIAETQIEPLQSENTLLARENNQLHKNLIASTDESMRLKNQHATETFELQSENRRLSLMNQQATDHVKNLQNELEALKKRLQQTIAMPAMMKIPEIIETDPKKIRKSRSGASSRAASVISSDSSFHAPNLGFDPHIFNVELAHLRNERDEAKKELNKTIAKMEELEGSMKLRDDEITRLSEELQKQTGQDGYLVTLRHKCEKQEQELEKMRTQVNAMAPGGKKHRMKRFVLTKPKTTVSIEDDVFHTPSTISSSYQPENGLSEEDSVVSTPRSSKSGNRVPLTSPRGGKNNLLQREELEKQKQIQVELQEKFEILQEQTKIALHKKENEITELKLHISSLTNQLKEKEETISNMSATQSSMNDSSNIHDQVINEYKKKKQSINDQKEMQLIQAQFENMKKSYEEEIAQKNTEIKRLQKLSKSLKSPVNSNSSFSSRGSSRQCPNCFKLQQQVDELKKKKVSISQQDEIDRLKQKITELESARPDTIYTSVDIEQYQIKIGELEETINRLQKDLRDTQAALEESEQRFFNFPDAEQRLRATVEQLRSDKIVSAREIKQKTQELKTLSDRLTESQLINKELQNQLIKAREEATSCRDESEIYRRKTEEITKKANEKNGLIIRDANAAVSHVQKQLTDKTNECEMYQKLLSEARRQLMPLTESTIPQYQSQISKLQRERESLIKKVKRISQLATYADRTDTTSFSNAVRQLQNEIRSLGV</sequence>
<feature type="coiled-coil region" evidence="5">
    <location>
        <begin position="364"/>
        <end position="423"/>
    </location>
</feature>
<dbReference type="GeneID" id="94826981"/>
<feature type="coiled-coil region" evidence="5">
    <location>
        <begin position="628"/>
        <end position="662"/>
    </location>
</feature>
<evidence type="ECO:0000256" key="5">
    <source>
        <dbReference type="SAM" id="Coils"/>
    </source>
</evidence>
<evidence type="ECO:0000313" key="8">
    <source>
        <dbReference type="Proteomes" id="UP000179807"/>
    </source>
</evidence>
<feature type="coiled-coil region" evidence="5">
    <location>
        <begin position="699"/>
        <end position="755"/>
    </location>
</feature>
<dbReference type="InterPro" id="IPR051877">
    <property type="entry name" value="Centriole_BasalBody_StrucProt"/>
</dbReference>
<comment type="similarity">
    <text evidence="4">Belongs to the CEP135/TSGA10 family.</text>
</comment>
<evidence type="ECO:0000256" key="4">
    <source>
        <dbReference type="ARBA" id="ARBA00038123"/>
    </source>
</evidence>
<reference evidence="7" key="1">
    <citation type="submission" date="2016-10" db="EMBL/GenBank/DDBJ databases">
        <authorList>
            <person name="Benchimol M."/>
            <person name="Almeida L.G."/>
            <person name="Vasconcelos A.T."/>
            <person name="Perreira-Neves A."/>
            <person name="Rosa I.A."/>
            <person name="Tasca T."/>
            <person name="Bogo M.R."/>
            <person name="de Souza W."/>
        </authorList>
    </citation>
    <scope>NUCLEOTIDE SEQUENCE [LARGE SCALE GENOMIC DNA]</scope>
    <source>
        <strain evidence="7">K</strain>
    </source>
</reference>
<keyword evidence="5" id="KW-0175">Coiled coil</keyword>
<proteinExistence type="inferred from homology"/>
<feature type="compositionally biased region" description="Polar residues" evidence="6">
    <location>
        <begin position="313"/>
        <end position="325"/>
    </location>
</feature>
<gene>
    <name evidence="7" type="ORF">TRFO_05074</name>
</gene>
<evidence type="ECO:0000256" key="3">
    <source>
        <dbReference type="ARBA" id="ARBA00023212"/>
    </source>
</evidence>
<keyword evidence="8" id="KW-1185">Reference proteome</keyword>
<evidence type="ECO:0000256" key="6">
    <source>
        <dbReference type="SAM" id="MobiDB-lite"/>
    </source>
</evidence>
<feature type="region of interest" description="Disordered" evidence="6">
    <location>
        <begin position="168"/>
        <end position="190"/>
    </location>
</feature>
<evidence type="ECO:0000256" key="2">
    <source>
        <dbReference type="ARBA" id="ARBA00022490"/>
    </source>
</evidence>
<feature type="coiled-coil region" evidence="5">
    <location>
        <begin position="38"/>
        <end position="79"/>
    </location>
</feature>
<feature type="coiled-coil region" evidence="5">
    <location>
        <begin position="119"/>
        <end position="153"/>
    </location>
</feature>
<dbReference type="RefSeq" id="XP_068361084.1">
    <property type="nucleotide sequence ID" value="XM_068492277.1"/>
</dbReference>
<comment type="subcellular location">
    <subcellularLocation>
        <location evidence="1">Cytoplasm</location>
        <location evidence="1">Cytoskeleton</location>
        <location evidence="1">Microtubule organizing center</location>
        <location evidence="1">Centrosome</location>
        <location evidence="1">Centriole</location>
    </subcellularLocation>
</comment>
<feature type="compositionally biased region" description="Polar residues" evidence="6">
    <location>
        <begin position="333"/>
        <end position="343"/>
    </location>
</feature>
<dbReference type="EMBL" id="MLAK01000682">
    <property type="protein sequence ID" value="OHT07948.1"/>
    <property type="molecule type" value="Genomic_DNA"/>
</dbReference>
<dbReference type="OrthoDB" id="10254663at2759"/>
<keyword evidence="3" id="KW-0206">Cytoskeleton</keyword>
<dbReference type="PANTHER" id="PTHR20544">
    <property type="entry name" value="CENTROSOMAL PROTEIN CEP135"/>
    <property type="match status" value="1"/>
</dbReference>
<feature type="coiled-coil region" evidence="5">
    <location>
        <begin position="458"/>
        <end position="485"/>
    </location>
</feature>
<dbReference type="PANTHER" id="PTHR20544:SF0">
    <property type="entry name" value="NUCLEOPROTEIN TPR_MLP1 DOMAIN-CONTAINING PROTEIN"/>
    <property type="match status" value="1"/>
</dbReference>
<feature type="region of interest" description="Disordered" evidence="6">
    <location>
        <begin position="486"/>
        <end position="506"/>
    </location>
</feature>
<organism evidence="7 8">
    <name type="scientific">Tritrichomonas foetus</name>
    <dbReference type="NCBI Taxonomy" id="1144522"/>
    <lineage>
        <taxon>Eukaryota</taxon>
        <taxon>Metamonada</taxon>
        <taxon>Parabasalia</taxon>
        <taxon>Tritrichomonadida</taxon>
        <taxon>Tritrichomonadidae</taxon>
        <taxon>Tritrichomonas</taxon>
    </lineage>
</organism>
<feature type="coiled-coil region" evidence="5">
    <location>
        <begin position="207"/>
        <end position="279"/>
    </location>
</feature>
<comment type="caution">
    <text evidence="7">The sequence shown here is derived from an EMBL/GenBank/DDBJ whole genome shotgun (WGS) entry which is preliminary data.</text>
</comment>
<feature type="region of interest" description="Disordered" evidence="6">
    <location>
        <begin position="313"/>
        <end position="360"/>
    </location>
</feature>
<dbReference type="VEuPathDB" id="TrichDB:TRFO_05074"/>
<evidence type="ECO:0000256" key="1">
    <source>
        <dbReference type="ARBA" id="ARBA00004114"/>
    </source>
</evidence>
<dbReference type="GO" id="GO:0005814">
    <property type="term" value="C:centriole"/>
    <property type="evidence" value="ECO:0007669"/>
    <property type="project" value="UniProtKB-SubCell"/>
</dbReference>
<evidence type="ECO:0000313" key="7">
    <source>
        <dbReference type="EMBL" id="OHT07948.1"/>
    </source>
</evidence>
<keyword evidence="2" id="KW-0963">Cytoplasm</keyword>
<accession>A0A1J4KE06</accession>
<feature type="compositionally biased region" description="Low complexity" evidence="6">
    <location>
        <begin position="175"/>
        <end position="190"/>
    </location>
</feature>
<protein>
    <submittedName>
        <fullName evidence="7">Uncharacterized protein</fullName>
    </submittedName>
</protein>
<dbReference type="AlphaFoldDB" id="A0A1J4KE06"/>
<feature type="coiled-coil region" evidence="5">
    <location>
        <begin position="511"/>
        <end position="592"/>
    </location>
</feature>